<proteinExistence type="predicted"/>
<evidence type="ECO:0000313" key="1">
    <source>
        <dbReference type="EMBL" id="KAK1864189.1"/>
    </source>
</evidence>
<protein>
    <submittedName>
        <fullName evidence="1">Uncharacterized protein</fullName>
    </submittedName>
</protein>
<reference evidence="1" key="1">
    <citation type="submission" date="2019-11" db="EMBL/GenBank/DDBJ databases">
        <title>Nori genome reveals adaptations in red seaweeds to the harsh intertidal environment.</title>
        <authorList>
            <person name="Wang D."/>
            <person name="Mao Y."/>
        </authorList>
    </citation>
    <scope>NUCLEOTIDE SEQUENCE</scope>
    <source>
        <tissue evidence="1">Gametophyte</tissue>
    </source>
</reference>
<sequence>MSVDEEEKNCQDKDGADSSRSSSSHSEQDDLSDAVNPFLLPEDLFTAPAVDDGEPEEGPVDGMLDLREDAVDSRADAYPSLLSLPMPFKVVDVRYIAPSDHVRRDLQFASTFELFKNADARSNRDREMHPEFIDSPMFQDRASVLLSGRLVPRFLLGGVHLAVGDRVCATLVGGRALRGIFVKRAFFAAAQSGLARILEAHAGDFVVDCDNVTGEPEGGGYFVSRHWCAASLPPITWHSADDIVVEVRDINRVGRMGFAPDDDSGRFAEIAVPVDDSIESSARRPMWGQTDGEASLIVSLSVYSDGFGTQSGKEDTTMGGVYMSYLSWLFQDRRSSNAARTVSVTPAGVDSDCVLEAITEDLRAGARDGWLSRCADGTVVRVWADVCFFVGGYLQVAKTSNLMGSAANSPCTLCTYRLHGAPGCRFGLASSSRSTELMRTTARTTSVCVAADAWDETDEVE</sequence>
<dbReference type="Proteomes" id="UP000798662">
    <property type="component" value="Chromosome 2"/>
</dbReference>
<dbReference type="EMBL" id="CM020619">
    <property type="protein sequence ID" value="KAK1864189.1"/>
    <property type="molecule type" value="Genomic_DNA"/>
</dbReference>
<name>A0ACC3C2L1_PYRYE</name>
<gene>
    <name evidence="1" type="ORF">I4F81_006739</name>
</gene>
<accession>A0ACC3C2L1</accession>
<evidence type="ECO:0000313" key="2">
    <source>
        <dbReference type="Proteomes" id="UP000798662"/>
    </source>
</evidence>
<keyword evidence="2" id="KW-1185">Reference proteome</keyword>
<organism evidence="1 2">
    <name type="scientific">Pyropia yezoensis</name>
    <name type="common">Susabi-nori</name>
    <name type="synonym">Porphyra yezoensis</name>
    <dbReference type="NCBI Taxonomy" id="2788"/>
    <lineage>
        <taxon>Eukaryota</taxon>
        <taxon>Rhodophyta</taxon>
        <taxon>Bangiophyceae</taxon>
        <taxon>Bangiales</taxon>
        <taxon>Bangiaceae</taxon>
        <taxon>Pyropia</taxon>
    </lineage>
</organism>
<comment type="caution">
    <text evidence="1">The sequence shown here is derived from an EMBL/GenBank/DDBJ whole genome shotgun (WGS) entry which is preliminary data.</text>
</comment>